<sequence length="439" mass="49694">MNTVEDYWNLTVDGKVLAKNIHCKNYEEGLYLQVAHPVVAGKEFLFEYHTPHGDGKNLELMFHFLTEPDVNLVLTGTTDLGNYPDPPEEPAEDQQPPDAPESGIQLPVTWQPFTSVVEAEKWASNLGVSVNFAKKIDAANYVTEALALLLNTCGGFADMIQKHKLTIKIENGNGANGYFDPSSGKVVVSKTYDYANADVIAQMEYDTGQKSSPNKLRTVIHEIGHWLHYHNIGAQQFYTYSALDPDNYGAKTILTNAESTYIANHLCNYATKWFPIELMPETFTAKITGVPIDAKIWEWDERENMTCWVIGFGLKLIAGSFVAGFLNKCPHCGARSSFTPEEMECDKALVLWCSHCGNFINQTFTIETVRRWWVRYDEGEESIVPPVSKYNLQKLMEIEQMLNEQGEWMEGIEIHIKDFKDYQYTDEEGDFKNEGSDNS</sequence>
<proteinExistence type="predicted"/>
<dbReference type="AlphaFoldDB" id="A0A8J4WK96"/>
<accession>A0A8J4WK96</accession>
<organism evidence="2 3">
    <name type="scientific">Phytophthora kernoviae 00238/432</name>
    <dbReference type="NCBI Taxonomy" id="1284355"/>
    <lineage>
        <taxon>Eukaryota</taxon>
        <taxon>Sar</taxon>
        <taxon>Stramenopiles</taxon>
        <taxon>Oomycota</taxon>
        <taxon>Peronosporomycetes</taxon>
        <taxon>Peronosporales</taxon>
        <taxon>Peronosporaceae</taxon>
        <taxon>Phytophthora</taxon>
    </lineage>
</organism>
<evidence type="ECO:0000256" key="1">
    <source>
        <dbReference type="SAM" id="MobiDB-lite"/>
    </source>
</evidence>
<evidence type="ECO:0000313" key="2">
    <source>
        <dbReference type="EMBL" id="KAF4326169.1"/>
    </source>
</evidence>
<dbReference type="Proteomes" id="UP000702964">
    <property type="component" value="Unassembled WGS sequence"/>
</dbReference>
<dbReference type="EMBL" id="AOFI03000001">
    <property type="protein sequence ID" value="KAF4326169.1"/>
    <property type="molecule type" value="Genomic_DNA"/>
</dbReference>
<reference evidence="2" key="2">
    <citation type="submission" date="2020-02" db="EMBL/GenBank/DDBJ databases">
        <authorList>
            <person name="Studholme D.J."/>
        </authorList>
    </citation>
    <scope>NUCLEOTIDE SEQUENCE</scope>
    <source>
        <strain evidence="2">00238/432</strain>
    </source>
</reference>
<reference evidence="2" key="1">
    <citation type="journal article" date="2015" name="Genom Data">
        <title>Draft genome sequences of Phytophthora kernoviae and Phytophthora ramorum lineage EU2 from Scotland.</title>
        <authorList>
            <person name="Sambles C."/>
            <person name="Schlenzig A."/>
            <person name="O'Neill P."/>
            <person name="Grant M."/>
            <person name="Studholme D.J."/>
        </authorList>
    </citation>
    <scope>NUCLEOTIDE SEQUENCE</scope>
    <source>
        <strain evidence="2">00238/432</strain>
    </source>
</reference>
<feature type="region of interest" description="Disordered" evidence="1">
    <location>
        <begin position="76"/>
        <end position="104"/>
    </location>
</feature>
<name>A0A8J4WK96_9STRA</name>
<protein>
    <submittedName>
        <fullName evidence="2">Uncharacterized protein</fullName>
    </submittedName>
</protein>
<evidence type="ECO:0000313" key="3">
    <source>
        <dbReference type="Proteomes" id="UP000702964"/>
    </source>
</evidence>
<gene>
    <name evidence="2" type="ORF">G195_000010</name>
</gene>
<comment type="caution">
    <text evidence="2">The sequence shown here is derived from an EMBL/GenBank/DDBJ whole genome shotgun (WGS) entry which is preliminary data.</text>
</comment>